<dbReference type="Proteomes" id="UP000077002">
    <property type="component" value="Unassembled WGS sequence"/>
</dbReference>
<name>A0A177ET55_9EURO</name>
<evidence type="ECO:0008006" key="4">
    <source>
        <dbReference type="Google" id="ProtNLM"/>
    </source>
</evidence>
<protein>
    <recommendedName>
        <fullName evidence="4">Extracellular membrane protein CFEM domain-containing protein</fullName>
    </recommendedName>
</protein>
<evidence type="ECO:0000313" key="2">
    <source>
        <dbReference type="EMBL" id="OAG34816.1"/>
    </source>
</evidence>
<reference evidence="2 3" key="1">
    <citation type="submission" date="2016-03" db="EMBL/GenBank/DDBJ databases">
        <title>Draft genome sequence of the Fonsecaea monophora CBS 269.37.</title>
        <authorList>
            <person name="Bombassaro A."/>
            <person name="Vinicius W.A."/>
            <person name="De Hoog S."/>
            <person name="Sun J."/>
            <person name="Souza E.M."/>
            <person name="Raittz R.T."/>
            <person name="Costa F."/>
            <person name="Leao A.C."/>
            <person name="Tadra-Sfeir M.Z."/>
            <person name="Baura V."/>
            <person name="Balsanelli E."/>
            <person name="Pedrosa F.O."/>
            <person name="Moreno L.F."/>
            <person name="Steffens M.B."/>
            <person name="Xi L."/>
            <person name="Bocca A.L."/>
            <person name="Felipe M.S."/>
            <person name="Teixeira M."/>
            <person name="Telles Filho F.Q."/>
            <person name="Azevedo C.M."/>
            <person name="Gomes R."/>
            <person name="Vicente V.A."/>
        </authorList>
    </citation>
    <scope>NUCLEOTIDE SEQUENCE [LARGE SCALE GENOMIC DNA]</scope>
    <source>
        <strain evidence="2 3">CBS 269.37</strain>
    </source>
</reference>
<dbReference type="GeneID" id="34606134"/>
<dbReference type="OrthoDB" id="10392776at2759"/>
<feature type="chain" id="PRO_5008060690" description="Extracellular membrane protein CFEM domain-containing protein" evidence="1">
    <location>
        <begin position="23"/>
        <end position="162"/>
    </location>
</feature>
<evidence type="ECO:0000256" key="1">
    <source>
        <dbReference type="SAM" id="SignalP"/>
    </source>
</evidence>
<sequence length="162" mass="15992">MRLSHPLLSMPLAAVTLHMASAQMVCTTEGSPGPASVLQCLGSVVQCATTLTDLKVLSSCECSYRSLYTDMSAVDSCYTSICGDSIPSTSDIMSLSSKYCGDGGAAATTTGTDTGSGSQASATASVASATSSAGAGAAARQKGLSQEVFVVAVVGLVGGAMV</sequence>
<feature type="signal peptide" evidence="1">
    <location>
        <begin position="1"/>
        <end position="22"/>
    </location>
</feature>
<proteinExistence type="predicted"/>
<organism evidence="2 3">
    <name type="scientific">Fonsecaea monophora</name>
    <dbReference type="NCBI Taxonomy" id="254056"/>
    <lineage>
        <taxon>Eukaryota</taxon>
        <taxon>Fungi</taxon>
        <taxon>Dikarya</taxon>
        <taxon>Ascomycota</taxon>
        <taxon>Pezizomycotina</taxon>
        <taxon>Eurotiomycetes</taxon>
        <taxon>Chaetothyriomycetidae</taxon>
        <taxon>Chaetothyriales</taxon>
        <taxon>Herpotrichiellaceae</taxon>
        <taxon>Fonsecaea</taxon>
    </lineage>
</organism>
<comment type="caution">
    <text evidence="2">The sequence shown here is derived from an EMBL/GenBank/DDBJ whole genome shotgun (WGS) entry which is preliminary data.</text>
</comment>
<gene>
    <name evidence="2" type="ORF">AYO21_11030</name>
</gene>
<keyword evidence="1" id="KW-0732">Signal</keyword>
<dbReference type="RefSeq" id="XP_022506768.1">
    <property type="nucleotide sequence ID" value="XM_022660932.1"/>
</dbReference>
<dbReference type="EMBL" id="LVKK01000140">
    <property type="protein sequence ID" value="OAG34816.1"/>
    <property type="molecule type" value="Genomic_DNA"/>
</dbReference>
<evidence type="ECO:0000313" key="3">
    <source>
        <dbReference type="Proteomes" id="UP000077002"/>
    </source>
</evidence>
<keyword evidence="3" id="KW-1185">Reference proteome</keyword>
<dbReference type="AlphaFoldDB" id="A0A177ET55"/>
<accession>A0A177ET55</accession>